<name>A0A1F7FA88_UNCRA</name>
<protein>
    <recommendedName>
        <fullName evidence="1">Pterin-binding domain-containing protein</fullName>
    </recommendedName>
</protein>
<reference evidence="2 3" key="1">
    <citation type="journal article" date="2016" name="Nat. Commun.">
        <title>Thousands of microbial genomes shed light on interconnected biogeochemical processes in an aquifer system.</title>
        <authorList>
            <person name="Anantharaman K."/>
            <person name="Brown C.T."/>
            <person name="Hug L.A."/>
            <person name="Sharon I."/>
            <person name="Castelle C.J."/>
            <person name="Probst A.J."/>
            <person name="Thomas B.C."/>
            <person name="Singh A."/>
            <person name="Wilkins M.J."/>
            <person name="Karaoz U."/>
            <person name="Brodie E.L."/>
            <person name="Williams K.H."/>
            <person name="Hubbard S.S."/>
            <person name="Banfield J.F."/>
        </authorList>
    </citation>
    <scope>NUCLEOTIDE SEQUENCE [LARGE SCALE GENOMIC DNA]</scope>
</reference>
<evidence type="ECO:0000313" key="2">
    <source>
        <dbReference type="EMBL" id="OGK03432.1"/>
    </source>
</evidence>
<dbReference type="Pfam" id="PF00809">
    <property type="entry name" value="Pterin_bind"/>
    <property type="match status" value="1"/>
</dbReference>
<dbReference type="EMBL" id="MFYX01000090">
    <property type="protein sequence ID" value="OGK03432.1"/>
    <property type="molecule type" value="Genomic_DNA"/>
</dbReference>
<accession>A0A1F7FA88</accession>
<dbReference type="SUPFAM" id="SSF51717">
    <property type="entry name" value="Dihydropteroate synthetase-like"/>
    <property type="match status" value="1"/>
</dbReference>
<dbReference type="GO" id="GO:0042558">
    <property type="term" value="P:pteridine-containing compound metabolic process"/>
    <property type="evidence" value="ECO:0007669"/>
    <property type="project" value="InterPro"/>
</dbReference>
<dbReference type="Gene3D" id="3.20.20.20">
    <property type="entry name" value="Dihydropteroate synthase-like"/>
    <property type="match status" value="1"/>
</dbReference>
<dbReference type="InterPro" id="IPR011005">
    <property type="entry name" value="Dihydropteroate_synth-like_sf"/>
</dbReference>
<dbReference type="InterPro" id="IPR000489">
    <property type="entry name" value="Pterin-binding_dom"/>
</dbReference>
<proteinExistence type="predicted"/>
<dbReference type="PROSITE" id="PS50972">
    <property type="entry name" value="PTERIN_BINDING"/>
    <property type="match status" value="1"/>
</dbReference>
<organism evidence="2 3">
    <name type="scientific">Candidatus Raymondbacteria bacterium RIFOXYD12_FULL_49_13</name>
    <dbReference type="NCBI Taxonomy" id="1817890"/>
    <lineage>
        <taxon>Bacteria</taxon>
        <taxon>Raymondiibacteriota</taxon>
    </lineage>
</organism>
<dbReference type="AlphaFoldDB" id="A0A1F7FA88"/>
<evidence type="ECO:0000313" key="3">
    <source>
        <dbReference type="Proteomes" id="UP000179243"/>
    </source>
</evidence>
<sequence>MEKQYMPILGLSIIAESINDSIPSTKELFDRGDIGAIVELARSQAQAGAAYIDVNVGSREPAFMAEVVVAIQAAVSVRLSIDSPSFDIQAAAFAAYDKDRAGGMPVVNSVSELRPEFFELNTIIPCMPILMCTERLENSGPMPNKTAPEIHATAQRLAAAANAQGIPNERLIIDPGLAPIGADYEYLTKATLGAMALIHSDPILNGVHMSVGLSNFTQMLPPKRKDGGLVKTPLESAFITLAMPRGLDHVIGSMRKKYRILSPGDEALMALNEAIVAGGMDTIARIKKFYK</sequence>
<evidence type="ECO:0000259" key="1">
    <source>
        <dbReference type="PROSITE" id="PS50972"/>
    </source>
</evidence>
<gene>
    <name evidence="2" type="ORF">A2519_15595</name>
</gene>
<comment type="caution">
    <text evidence="2">The sequence shown here is derived from an EMBL/GenBank/DDBJ whole genome shotgun (WGS) entry which is preliminary data.</text>
</comment>
<feature type="domain" description="Pterin-binding" evidence="1">
    <location>
        <begin position="11"/>
        <end position="262"/>
    </location>
</feature>
<dbReference type="Proteomes" id="UP000179243">
    <property type="component" value="Unassembled WGS sequence"/>
</dbReference>